<dbReference type="SUPFAM" id="SSF52218">
    <property type="entry name" value="Flavoproteins"/>
    <property type="match status" value="1"/>
</dbReference>
<proteinExistence type="inferred from homology"/>
<sequence length="197" mass="23049">MMKTIIYVHPYAGSFNHAILESLTTYFTSNQTPYVVIDLYRDNFEPGYTAPELREYSKGTTPYPLVHNYQEKIAASDELIFITPIWWYNIPAELKGFFDKVMLKNFAYIEEPEWQGKLTYIKHATVITTATMTKKYIEQEAGDPIQRNLIDRVFTDIGITPDRSTWLHFGEVNLTTDQVRQSFLERIPKLYEQGKEN</sequence>
<dbReference type="Pfam" id="PF02525">
    <property type="entry name" value="Flavodoxin_2"/>
    <property type="match status" value="1"/>
</dbReference>
<dbReference type="EC" id="1.-.-.-" evidence="4"/>
<accession>A0ABW4J3J9</accession>
<dbReference type="EC" id="1.6.99.-" evidence="4"/>
<dbReference type="InterPro" id="IPR051545">
    <property type="entry name" value="NAD(P)H_dehydrogenase_qn"/>
</dbReference>
<name>A0ABW4J3J9_9LACO</name>
<dbReference type="Proteomes" id="UP001597267">
    <property type="component" value="Unassembled WGS sequence"/>
</dbReference>
<dbReference type="PANTHER" id="PTHR10204">
    <property type="entry name" value="NAD P H OXIDOREDUCTASE-RELATED"/>
    <property type="match status" value="1"/>
</dbReference>
<protein>
    <submittedName>
        <fullName evidence="4">NAD(P)H-dependent oxidoreductase</fullName>
        <ecNumber evidence="4">1.-.-.-</ecNumber>
        <ecNumber evidence="4">1.6.99.-</ecNumber>
    </submittedName>
</protein>
<dbReference type="InterPro" id="IPR003680">
    <property type="entry name" value="Flavodoxin_fold"/>
</dbReference>
<evidence type="ECO:0000259" key="3">
    <source>
        <dbReference type="Pfam" id="PF02525"/>
    </source>
</evidence>
<comment type="similarity">
    <text evidence="1">Belongs to the NAD(P)H dehydrogenase (quinone) family.</text>
</comment>
<dbReference type="RefSeq" id="WP_376923063.1">
    <property type="nucleotide sequence ID" value="NZ_JBHTOP010000003.1"/>
</dbReference>
<dbReference type="PANTHER" id="PTHR10204:SF34">
    <property type="entry name" value="NAD(P)H DEHYDROGENASE [QUINONE] 1 ISOFORM 1"/>
    <property type="match status" value="1"/>
</dbReference>
<evidence type="ECO:0000256" key="1">
    <source>
        <dbReference type="ARBA" id="ARBA00006252"/>
    </source>
</evidence>
<evidence type="ECO:0000313" key="5">
    <source>
        <dbReference type="Proteomes" id="UP001597267"/>
    </source>
</evidence>
<reference evidence="5" key="1">
    <citation type="journal article" date="2019" name="Int. J. Syst. Evol. Microbiol.">
        <title>The Global Catalogue of Microorganisms (GCM) 10K type strain sequencing project: providing services to taxonomists for standard genome sequencing and annotation.</title>
        <authorList>
            <consortium name="The Broad Institute Genomics Platform"/>
            <consortium name="The Broad Institute Genome Sequencing Center for Infectious Disease"/>
            <person name="Wu L."/>
            <person name="Ma J."/>
        </authorList>
    </citation>
    <scope>NUCLEOTIDE SEQUENCE [LARGE SCALE GENOMIC DNA]</scope>
    <source>
        <strain evidence="5">CCM 8896</strain>
    </source>
</reference>
<evidence type="ECO:0000313" key="4">
    <source>
        <dbReference type="EMBL" id="MFD1670934.1"/>
    </source>
</evidence>
<evidence type="ECO:0000256" key="2">
    <source>
        <dbReference type="ARBA" id="ARBA00023002"/>
    </source>
</evidence>
<keyword evidence="2 4" id="KW-0560">Oxidoreductase</keyword>
<organism evidence="4 5">
    <name type="scientific">Agrilactobacillus yilanensis</name>
    <dbReference type="NCBI Taxonomy" id="2485997"/>
    <lineage>
        <taxon>Bacteria</taxon>
        <taxon>Bacillati</taxon>
        <taxon>Bacillota</taxon>
        <taxon>Bacilli</taxon>
        <taxon>Lactobacillales</taxon>
        <taxon>Lactobacillaceae</taxon>
        <taxon>Agrilactobacillus</taxon>
    </lineage>
</organism>
<dbReference type="GO" id="GO:0016491">
    <property type="term" value="F:oxidoreductase activity"/>
    <property type="evidence" value="ECO:0007669"/>
    <property type="project" value="UniProtKB-KW"/>
</dbReference>
<keyword evidence="5" id="KW-1185">Reference proteome</keyword>
<dbReference type="InterPro" id="IPR029039">
    <property type="entry name" value="Flavoprotein-like_sf"/>
</dbReference>
<dbReference type="EMBL" id="JBHTOP010000003">
    <property type="protein sequence ID" value="MFD1670934.1"/>
    <property type="molecule type" value="Genomic_DNA"/>
</dbReference>
<feature type="domain" description="Flavodoxin-like fold" evidence="3">
    <location>
        <begin position="4"/>
        <end position="168"/>
    </location>
</feature>
<gene>
    <name evidence="4" type="ORF">ACFQ5M_02350</name>
</gene>
<dbReference type="Gene3D" id="3.40.50.360">
    <property type="match status" value="1"/>
</dbReference>
<comment type="caution">
    <text evidence="4">The sequence shown here is derived from an EMBL/GenBank/DDBJ whole genome shotgun (WGS) entry which is preliminary data.</text>
</comment>